<proteinExistence type="predicted"/>
<reference evidence="1" key="1">
    <citation type="submission" date="2020-11" db="EMBL/GenBank/DDBJ databases">
        <authorList>
            <person name="Davenport K.M."/>
            <person name="Bickhart D.M."/>
            <person name="Smith T.P.L."/>
            <person name="Murdoch B.M."/>
            <person name="Rosen B.D."/>
        </authorList>
    </citation>
    <scope>NUCLEOTIDE SEQUENCE [LARGE SCALE GENOMIC DNA]</scope>
    <source>
        <strain evidence="1">OAR_USU_Benz2616</strain>
    </source>
</reference>
<sequence length="486" mass="54885">MVGGRREGKKKKGRKLTSCPPGTFCSPLHLLGFLHGSIPKPARSISHRHEGPLTRVCILKTLARPPELGMLKRPGLVFFRFPTLAALPPAPQGAGPHTSLGVSKWEEIITLSRRKPARRTWRERQPAFAPGTMGCTLSAEDKAAVERSKMIDRNLREDGEKAAREVKLLLLGAGESGKSTIVKQMKIIHEAGYSEEECKQYKAVVYSNTIQSIIAIIRAMGRLKIDFGDSARADDARQLFVLAGAAEEGFMTAELAGVIKRLWKDSGVQACFNRSREYQLNDSAAYYLNDLDRIAQPNYIPTQQDVLRTRVKTTGIVETHFTFKDLHFKMFDVGGQRSERKKWIHCFEGVTAIIFCVALSDYDLVLAEDEEMNRMHESMKLFDSICNNKWFTDTSIILFLNKKDLFEEKIKKSPLTICYPEYAGSNTYEEAAAYIQCQFEDLNKRKDTKEIYTHFTCATDTKNVQFVFDAVTDVIIKNNLKDCGLF</sequence>
<reference evidence="1" key="2">
    <citation type="submission" date="2025-08" db="UniProtKB">
        <authorList>
            <consortium name="Ensembl"/>
        </authorList>
    </citation>
    <scope>IDENTIFICATION</scope>
</reference>
<accession>A0AC11AQQ9</accession>
<evidence type="ECO:0000313" key="1">
    <source>
        <dbReference type="Ensembl" id="ENSOARP00020003197.2"/>
    </source>
</evidence>
<name>A0AC11AQQ9_SHEEP</name>
<reference evidence="1" key="3">
    <citation type="submission" date="2025-09" db="UniProtKB">
        <authorList>
            <consortium name="Ensembl"/>
        </authorList>
    </citation>
    <scope>IDENTIFICATION</scope>
</reference>
<dbReference type="Ensembl" id="ENSOART00020003874.2">
    <property type="protein sequence ID" value="ENSOARP00020003197.2"/>
    <property type="gene ID" value="ENSOARG00020002521.2"/>
</dbReference>
<protein>
    <submittedName>
        <fullName evidence="1">G protein subunit alpha i1</fullName>
    </submittedName>
</protein>
<organism evidence="1">
    <name type="scientific">Ovis aries</name>
    <name type="common">Sheep</name>
    <dbReference type="NCBI Taxonomy" id="9940"/>
    <lineage>
        <taxon>Eukaryota</taxon>
        <taxon>Metazoa</taxon>
        <taxon>Chordata</taxon>
        <taxon>Craniata</taxon>
        <taxon>Vertebrata</taxon>
        <taxon>Euteleostomi</taxon>
        <taxon>Mammalia</taxon>
        <taxon>Eutheria</taxon>
        <taxon>Laurasiatheria</taxon>
        <taxon>Artiodactyla</taxon>
        <taxon>Ruminantia</taxon>
        <taxon>Pecora</taxon>
        <taxon>Bovidae</taxon>
        <taxon>Caprinae</taxon>
        <taxon>Ovis</taxon>
    </lineage>
</organism>
<gene>
    <name evidence="1" type="primary">GNAI1</name>
</gene>